<dbReference type="Pfam" id="PF00083">
    <property type="entry name" value="Sugar_tr"/>
    <property type="match status" value="1"/>
</dbReference>
<dbReference type="PANTHER" id="PTHR24064">
    <property type="entry name" value="SOLUTE CARRIER FAMILY 22 MEMBER"/>
    <property type="match status" value="1"/>
</dbReference>
<evidence type="ECO:0000313" key="7">
    <source>
        <dbReference type="Proteomes" id="UP000515152"/>
    </source>
</evidence>
<keyword evidence="4 5" id="KW-0472">Membrane</keyword>
<dbReference type="CTD" id="100007819"/>
<keyword evidence="2 5" id="KW-0812">Transmembrane</keyword>
<dbReference type="AlphaFoldDB" id="A0A6P8F3C4"/>
<dbReference type="GO" id="GO:0022857">
    <property type="term" value="F:transmembrane transporter activity"/>
    <property type="evidence" value="ECO:0007669"/>
    <property type="project" value="InterPro"/>
</dbReference>
<feature type="transmembrane region" description="Helical" evidence="5">
    <location>
        <begin position="195"/>
        <end position="216"/>
    </location>
</feature>
<feature type="transmembrane region" description="Helical" evidence="5">
    <location>
        <begin position="332"/>
        <end position="355"/>
    </location>
</feature>
<feature type="domain" description="Major facilitator superfamily (MFS) profile" evidence="6">
    <location>
        <begin position="78"/>
        <end position="503"/>
    </location>
</feature>
<dbReference type="InterPro" id="IPR020846">
    <property type="entry name" value="MFS_dom"/>
</dbReference>
<keyword evidence="3 5" id="KW-1133">Transmembrane helix</keyword>
<dbReference type="Gene3D" id="1.20.1250.20">
    <property type="entry name" value="MFS general substrate transporter like domains"/>
    <property type="match status" value="1"/>
</dbReference>
<dbReference type="SUPFAM" id="SSF103473">
    <property type="entry name" value="MFS general substrate transporter"/>
    <property type="match status" value="1"/>
</dbReference>
<evidence type="ECO:0000256" key="4">
    <source>
        <dbReference type="ARBA" id="ARBA00023136"/>
    </source>
</evidence>
<protein>
    <submittedName>
        <fullName evidence="8">Solute carrier family 22 member 13</fullName>
    </submittedName>
</protein>
<sequence>MADFGEILEAVGEFGLFQKLLLIGLSFPNTLLPFHLTSLIFNQGNGGQRCDTDWILAAGPNLTLEEQLNLTIPRHQDGSFSTCHMFVPVDWDLSAIRGDGLNDTTTCINGYVHDLSVFKTSIVSDFDLVCDKANLVGLAQTVFMAGILVGSLLFGPFAESIGRQRATQIPVVIMAIFTLVTGLSPNFYFYVVSQFIVGVSYGGFRVNCIVLATEWIGKNRRAYASCLTQMLGGLGQCIQAGIVYFIRDWKTAQFIMGGPIVFVSLYIWFIPESARWLLDRGKTEQARKLILKAAAINKRTVPDRLLEKLKEEKKVERGGIRALLASPVLRKYFFSIAFAWSALNLAYYCLSLNVGKYGLNIFLTAFIFGATEVPAHILCIWLLEAAGRKASLISTLLVGGFICLLTLAVPQGGAIAVTALATAGRFFMNWAGTVCNVYVQELFPTSIRQTATGLGSTATRVAGMLAPVVNLLEVYHWTLPRLVYSSLALMGGALGFLLPETRRTELPDSTEEAEGKRNTKVMKTIEAPSMLDDSKTCIATKL</sequence>
<feature type="transmembrane region" description="Helical" evidence="5">
    <location>
        <begin position="169"/>
        <end position="189"/>
    </location>
</feature>
<gene>
    <name evidence="8" type="primary">slc22a13a</name>
</gene>
<comment type="subcellular location">
    <subcellularLocation>
        <location evidence="1">Membrane</location>
        <topology evidence="1">Multi-pass membrane protein</topology>
    </subcellularLocation>
</comment>
<evidence type="ECO:0000313" key="8">
    <source>
        <dbReference type="RefSeq" id="XP_031418681.1"/>
    </source>
</evidence>
<dbReference type="GO" id="GO:0016020">
    <property type="term" value="C:membrane"/>
    <property type="evidence" value="ECO:0007669"/>
    <property type="project" value="UniProtKB-SubCell"/>
</dbReference>
<evidence type="ECO:0000256" key="3">
    <source>
        <dbReference type="ARBA" id="ARBA00022989"/>
    </source>
</evidence>
<dbReference type="Proteomes" id="UP000515152">
    <property type="component" value="Chromosome 25"/>
</dbReference>
<dbReference type="RefSeq" id="XP_031418681.1">
    <property type="nucleotide sequence ID" value="XM_031562821.2"/>
</dbReference>
<keyword evidence="7" id="KW-1185">Reference proteome</keyword>
<dbReference type="InterPro" id="IPR005828">
    <property type="entry name" value="MFS_sugar_transport-like"/>
</dbReference>
<evidence type="ECO:0000256" key="1">
    <source>
        <dbReference type="ARBA" id="ARBA00004141"/>
    </source>
</evidence>
<feature type="transmembrane region" description="Helical" evidence="5">
    <location>
        <begin position="223"/>
        <end position="246"/>
    </location>
</feature>
<organism evidence="7 8">
    <name type="scientific">Clupea harengus</name>
    <name type="common">Atlantic herring</name>
    <dbReference type="NCBI Taxonomy" id="7950"/>
    <lineage>
        <taxon>Eukaryota</taxon>
        <taxon>Metazoa</taxon>
        <taxon>Chordata</taxon>
        <taxon>Craniata</taxon>
        <taxon>Vertebrata</taxon>
        <taxon>Euteleostomi</taxon>
        <taxon>Actinopterygii</taxon>
        <taxon>Neopterygii</taxon>
        <taxon>Teleostei</taxon>
        <taxon>Clupei</taxon>
        <taxon>Clupeiformes</taxon>
        <taxon>Clupeoidei</taxon>
        <taxon>Clupeidae</taxon>
        <taxon>Clupea</taxon>
    </lineage>
</organism>
<evidence type="ECO:0000256" key="5">
    <source>
        <dbReference type="SAM" id="Phobius"/>
    </source>
</evidence>
<evidence type="ECO:0000259" key="6">
    <source>
        <dbReference type="PROSITE" id="PS50850"/>
    </source>
</evidence>
<dbReference type="OrthoDB" id="5296287at2759"/>
<dbReference type="KEGG" id="char:105900470"/>
<name>A0A6P8F3C4_CLUHA</name>
<dbReference type="InterPro" id="IPR036259">
    <property type="entry name" value="MFS_trans_sf"/>
</dbReference>
<proteinExistence type="predicted"/>
<evidence type="ECO:0000256" key="2">
    <source>
        <dbReference type="ARBA" id="ARBA00022692"/>
    </source>
</evidence>
<reference evidence="8" key="1">
    <citation type="submission" date="2025-08" db="UniProtKB">
        <authorList>
            <consortium name="RefSeq"/>
        </authorList>
    </citation>
    <scope>IDENTIFICATION</scope>
</reference>
<dbReference type="InterPro" id="IPR005829">
    <property type="entry name" value="Sugar_transporter_CS"/>
</dbReference>
<dbReference type="PROSITE" id="PS50850">
    <property type="entry name" value="MFS"/>
    <property type="match status" value="1"/>
</dbReference>
<feature type="transmembrane region" description="Helical" evidence="5">
    <location>
        <begin position="361"/>
        <end position="383"/>
    </location>
</feature>
<dbReference type="GeneID" id="105900470"/>
<dbReference type="PROSITE" id="PS00217">
    <property type="entry name" value="SUGAR_TRANSPORT_2"/>
    <property type="match status" value="1"/>
</dbReference>
<feature type="transmembrane region" description="Helical" evidence="5">
    <location>
        <begin position="135"/>
        <end position="157"/>
    </location>
</feature>
<accession>A0A6P8F3C4</accession>
<feature type="transmembrane region" description="Helical" evidence="5">
    <location>
        <begin position="390"/>
        <end position="409"/>
    </location>
</feature>
<feature type="transmembrane region" description="Helical" evidence="5">
    <location>
        <begin position="252"/>
        <end position="270"/>
    </location>
</feature>